<dbReference type="AlphaFoldDB" id="A0A6S7IEH9"/>
<evidence type="ECO:0000256" key="1">
    <source>
        <dbReference type="ARBA" id="ARBA00007936"/>
    </source>
</evidence>
<gene>
    <name evidence="2" type="ORF">PACLA_8A025808</name>
</gene>
<dbReference type="Gene3D" id="2.80.10.50">
    <property type="match status" value="1"/>
</dbReference>
<dbReference type="InterPro" id="IPR056378">
    <property type="entry name" value="Let-756-like_FGF"/>
</dbReference>
<comment type="similarity">
    <text evidence="1">Belongs to the heparin-binding growth factors family.</text>
</comment>
<dbReference type="InterPro" id="IPR008996">
    <property type="entry name" value="IL1/FGF"/>
</dbReference>
<comment type="caution">
    <text evidence="2">The sequence shown here is derived from an EMBL/GenBank/DDBJ whole genome shotgun (WGS) entry which is preliminary data.</text>
</comment>
<dbReference type="Proteomes" id="UP001152795">
    <property type="component" value="Unassembled WGS sequence"/>
</dbReference>
<dbReference type="InterPro" id="IPR002209">
    <property type="entry name" value="Fibroblast_GF_fam"/>
</dbReference>
<dbReference type="Pfam" id="PF00167">
    <property type="entry name" value="FGF"/>
    <property type="match status" value="1"/>
</dbReference>
<accession>A0A6S7IEH9</accession>
<evidence type="ECO:0000313" key="3">
    <source>
        <dbReference type="Proteomes" id="UP001152795"/>
    </source>
</evidence>
<dbReference type="CDD" id="cd00058">
    <property type="entry name" value="beta-trefoil_FGF"/>
    <property type="match status" value="1"/>
</dbReference>
<name>A0A6S7IEH9_PARCT</name>
<proteinExistence type="inferred from homology"/>
<dbReference type="PANTHER" id="PTHR11486">
    <property type="entry name" value="FIBROBLAST GROWTH FACTOR"/>
    <property type="match status" value="1"/>
</dbReference>
<organism evidence="2 3">
    <name type="scientific">Paramuricea clavata</name>
    <name type="common">Red gorgonian</name>
    <name type="synonym">Violescent sea-whip</name>
    <dbReference type="NCBI Taxonomy" id="317549"/>
    <lineage>
        <taxon>Eukaryota</taxon>
        <taxon>Metazoa</taxon>
        <taxon>Cnidaria</taxon>
        <taxon>Anthozoa</taxon>
        <taxon>Octocorallia</taxon>
        <taxon>Malacalcyonacea</taxon>
        <taxon>Plexauridae</taxon>
        <taxon>Paramuricea</taxon>
    </lineage>
</organism>
<sequence>MNRYMKCLNHEFSHRQGCIFTDFHVHEEVEGVQMFMGRRLPPNPSRRICRLQNRNSFFLTISESGGIMGTKNIQDAFNKIQIISMGKNLISFSPKDSSMYLAVDKNGNMFLTRKTKDVKIDQFIFEEKMDDTFYISYKLKAYRGKRAWYLSIDEHGNVSMVRCLPGTTQANSQFFLIQLKKRHSL</sequence>
<evidence type="ECO:0000313" key="2">
    <source>
        <dbReference type="EMBL" id="CAB4001978.1"/>
    </source>
</evidence>
<dbReference type="SUPFAM" id="SSF50353">
    <property type="entry name" value="Cytokine"/>
    <property type="match status" value="1"/>
</dbReference>
<dbReference type="SMART" id="SM00442">
    <property type="entry name" value="FGF"/>
    <property type="match status" value="1"/>
</dbReference>
<reference evidence="2" key="1">
    <citation type="submission" date="2020-04" db="EMBL/GenBank/DDBJ databases">
        <authorList>
            <person name="Alioto T."/>
            <person name="Alioto T."/>
            <person name="Gomez Garrido J."/>
        </authorList>
    </citation>
    <scope>NUCLEOTIDE SEQUENCE</scope>
    <source>
        <strain evidence="2">A484AB</strain>
    </source>
</reference>
<dbReference type="GO" id="GO:0008083">
    <property type="term" value="F:growth factor activity"/>
    <property type="evidence" value="ECO:0007669"/>
    <property type="project" value="InterPro"/>
</dbReference>
<dbReference type="EMBL" id="CACRXK020004221">
    <property type="protein sequence ID" value="CAB4001978.1"/>
    <property type="molecule type" value="Genomic_DNA"/>
</dbReference>
<keyword evidence="3" id="KW-1185">Reference proteome</keyword>
<dbReference type="OrthoDB" id="5959393at2759"/>
<protein>
    <submittedName>
        <fullName evidence="2">Fibroblast growth factor 11-like</fullName>
    </submittedName>
</protein>